<dbReference type="InterPro" id="IPR000504">
    <property type="entry name" value="RRM_dom"/>
</dbReference>
<feature type="compositionally biased region" description="Basic and acidic residues" evidence="2">
    <location>
        <begin position="311"/>
        <end position="320"/>
    </location>
</feature>
<dbReference type="PANTHER" id="PTHR21494:SF2">
    <property type="entry name" value="NUCLEIC ACID BINDING PROTEIN"/>
    <property type="match status" value="1"/>
</dbReference>
<feature type="region of interest" description="Disordered" evidence="2">
    <location>
        <begin position="1074"/>
        <end position="1134"/>
    </location>
</feature>
<dbReference type="PANTHER" id="PTHR21494">
    <property type="entry name" value="ACTIVATING SIGNAL COINTEGRATOR 1 COMPLEX SUBUNIT 2 ASC-1 COMPLEX SUBUNIT P100"/>
    <property type="match status" value="1"/>
</dbReference>
<dbReference type="SUPFAM" id="SSF54928">
    <property type="entry name" value="RNA-binding domain, RBD"/>
    <property type="match status" value="2"/>
</dbReference>
<proteinExistence type="predicted"/>
<keyword evidence="1" id="KW-0694">RNA-binding</keyword>
<feature type="domain" description="RRM" evidence="3">
    <location>
        <begin position="770"/>
        <end position="842"/>
    </location>
</feature>
<name>A0AAX6EYX0_IRIPA</name>
<feature type="domain" description="RRM" evidence="3">
    <location>
        <begin position="593"/>
        <end position="665"/>
    </location>
</feature>
<comment type="caution">
    <text evidence="4">The sequence shown here is derived from an EMBL/GenBank/DDBJ whole genome shotgun (WGS) entry which is preliminary data.</text>
</comment>
<dbReference type="GO" id="GO:0043130">
    <property type="term" value="F:ubiquitin binding"/>
    <property type="evidence" value="ECO:0007669"/>
    <property type="project" value="TreeGrafter"/>
</dbReference>
<dbReference type="InterPro" id="IPR012677">
    <property type="entry name" value="Nucleotide-bd_a/b_plait_sf"/>
</dbReference>
<feature type="compositionally biased region" description="Pro residues" evidence="2">
    <location>
        <begin position="1096"/>
        <end position="1129"/>
    </location>
</feature>
<dbReference type="Pfam" id="PF07744">
    <property type="entry name" value="SPOC"/>
    <property type="match status" value="1"/>
</dbReference>
<dbReference type="CDD" id="cd21546">
    <property type="entry name" value="SPOC_FPA-like"/>
    <property type="match status" value="1"/>
</dbReference>
<reference evidence="4" key="1">
    <citation type="journal article" date="2023" name="GigaByte">
        <title>Genome assembly of the bearded iris, Iris pallida Lam.</title>
        <authorList>
            <person name="Bruccoleri R.E."/>
            <person name="Oakeley E.J."/>
            <person name="Faust A.M.E."/>
            <person name="Altorfer M."/>
            <person name="Dessus-Babus S."/>
            <person name="Burckhardt D."/>
            <person name="Oertli M."/>
            <person name="Naumann U."/>
            <person name="Petersen F."/>
            <person name="Wong J."/>
        </authorList>
    </citation>
    <scope>NUCLEOTIDE SEQUENCE</scope>
    <source>
        <strain evidence="4">GSM-AAB239-AS_SAM_17_03QT</strain>
    </source>
</reference>
<dbReference type="SMART" id="SM00360">
    <property type="entry name" value="RRM"/>
    <property type="match status" value="2"/>
</dbReference>
<evidence type="ECO:0000259" key="3">
    <source>
        <dbReference type="PROSITE" id="PS50102"/>
    </source>
</evidence>
<evidence type="ECO:0000313" key="4">
    <source>
        <dbReference type="EMBL" id="KAJ6809246.1"/>
    </source>
</evidence>
<protein>
    <recommendedName>
        <fullName evidence="3">RRM domain-containing protein</fullName>
    </recommendedName>
</protein>
<dbReference type="InterPro" id="IPR052586">
    <property type="entry name" value="ASCC2"/>
</dbReference>
<dbReference type="Pfam" id="PF00076">
    <property type="entry name" value="RRM_1"/>
    <property type="match status" value="1"/>
</dbReference>
<reference evidence="4" key="2">
    <citation type="submission" date="2023-04" db="EMBL/GenBank/DDBJ databases">
        <authorList>
            <person name="Bruccoleri R.E."/>
            <person name="Oakeley E.J."/>
            <person name="Faust A.-M."/>
            <person name="Dessus-Babus S."/>
            <person name="Altorfer M."/>
            <person name="Burckhardt D."/>
            <person name="Oertli M."/>
            <person name="Naumann U."/>
            <person name="Petersen F."/>
            <person name="Wong J."/>
        </authorList>
    </citation>
    <scope>NUCLEOTIDE SEQUENCE</scope>
    <source>
        <strain evidence="4">GSM-AAB239-AS_SAM_17_03QT</strain>
        <tissue evidence="4">Leaf</tissue>
    </source>
</reference>
<organism evidence="4 5">
    <name type="scientific">Iris pallida</name>
    <name type="common">Sweet iris</name>
    <dbReference type="NCBI Taxonomy" id="29817"/>
    <lineage>
        <taxon>Eukaryota</taxon>
        <taxon>Viridiplantae</taxon>
        <taxon>Streptophyta</taxon>
        <taxon>Embryophyta</taxon>
        <taxon>Tracheophyta</taxon>
        <taxon>Spermatophyta</taxon>
        <taxon>Magnoliopsida</taxon>
        <taxon>Liliopsida</taxon>
        <taxon>Asparagales</taxon>
        <taxon>Iridaceae</taxon>
        <taxon>Iridoideae</taxon>
        <taxon>Irideae</taxon>
        <taxon>Iris</taxon>
    </lineage>
</organism>
<dbReference type="PROSITE" id="PS50102">
    <property type="entry name" value="RRM"/>
    <property type="match status" value="2"/>
</dbReference>
<dbReference type="EMBL" id="JANAVB010033019">
    <property type="protein sequence ID" value="KAJ6809246.1"/>
    <property type="molecule type" value="Genomic_DNA"/>
</dbReference>
<keyword evidence="5" id="KW-1185">Reference proteome</keyword>
<accession>A0AAX6EYX0</accession>
<dbReference type="GO" id="GO:0003723">
    <property type="term" value="F:RNA binding"/>
    <property type="evidence" value="ECO:0007669"/>
    <property type="project" value="UniProtKB-UniRule"/>
</dbReference>
<feature type="region of interest" description="Disordered" evidence="2">
    <location>
        <begin position="299"/>
        <end position="328"/>
    </location>
</feature>
<dbReference type="InterPro" id="IPR012921">
    <property type="entry name" value="SPOC_C"/>
</dbReference>
<dbReference type="Proteomes" id="UP001140949">
    <property type="component" value="Unassembled WGS sequence"/>
</dbReference>
<evidence type="ECO:0000256" key="2">
    <source>
        <dbReference type="SAM" id="MobiDB-lite"/>
    </source>
</evidence>
<dbReference type="CDD" id="cd00590">
    <property type="entry name" value="RRM_SF"/>
    <property type="match status" value="2"/>
</dbReference>
<evidence type="ECO:0000313" key="5">
    <source>
        <dbReference type="Proteomes" id="UP001140949"/>
    </source>
</evidence>
<gene>
    <name evidence="4" type="ORF">M6B38_160990</name>
</gene>
<dbReference type="Gene3D" id="3.30.70.330">
    <property type="match status" value="2"/>
</dbReference>
<evidence type="ECO:0000256" key="1">
    <source>
        <dbReference type="PROSITE-ProRule" id="PRU00176"/>
    </source>
</evidence>
<sequence>MFFFSLLSFPPLMASTEQPLKKRKLYDPLSTFASPPPFQYPLSHEEILRRRRNKEEIRSLYESYRRIRFCVSQKDARLMPDLEQAYLSLITASRGCMSVQRIVAELIPRFASFCPTALEAAAKVSINMYNWSLAILMRGEDGDGVAYQTAKACIFGLVDICRTASYEAPTSSVIDGICSAVFENVLTFFTSTFEGKDIYKISSKEIQKLQETPESFFDLKQEQPDNIEPPLHRLFRFRALSLLRIFFSFPKNLLAASFDLLCAGAAAVHREGGKYFLNQLTSDLNVDAVTDSLNKIYDGETHSTDSGQNGEDCKGSKEAKSLSSENNDMEKSLLLPKNCFMKMAIDRESSLRKWILSRYKNLSEARKSEDISELSSFLEKLFGSLPELVKEADSAEIDEHNSDQPKYIDPVFSACKIPVQCVDNDVYTRDSMKVQDESVSHARHKDNNAAEKDVCKSLKPQQSLLSQKLSFQSANSGERFVKLESRDLEDSYPVKPSPKDLTNNHFIPAVPRKQPDFRTNNSDVAYQSVGVEKTQGSNIDLGLPARISASGSVPNIIPSPRQLSTTWHHASSNHILWCGNGDPAAMDVFPASKQLWVGSLGHDASEMLVRLQFEDFGPLEQYIFVPSKDFALIEYKSIMDAVKAREYMQGSSPWGACLHIKFVDRGLGSRGATNGIPVGDSCHVYVGKVSTQWTKDEILHELMMVGMRNPRFVTDLVSEKALLLEFGTSEETVIAMMHIRRQRNASGRHAYPDEAWTMRGGSKDSFASSCQLLVKQIDASVSDEELINAFSRFGEITRWKFNRLVNCCLIDFRLYEFAELAKSHLHGARFGPTSILVEFANGSPQTNANPVAFSPRTASIHDNTIGSSGIRKVNTSGYVSSHGDFYPPNMEGNPINSYHSSFTYKPEPEHSIHELVSPRVLAEKNASQIHNMHAFQSSWSSTSSSEVPEVRSRRVNELGSSTPLDHSFAGPATPRARQVWQYKKQELDPQTSTPGSIPCPPIFAHGGSMLPPPVPTSSFVRPAYPNPSGSWDNNARHPSFSLNQVPPGMNPADHCHINVRPAIPFIPSSITPLSQLPGGSMQSFDSTVPGSSSLASPPPLPPDAPPPLPSSPPPLPLSQPPSVPPPPSSPLLQPALEPSYLRLGEPSPHYQWQGTLSKSGVHYCTIYATRENSSACNYSNAVCEPVDWPARLDVTKRTDLRHMKTTFASTLPHRREVCRLLPSTANDHKGFHDFISYLKQRDCAGVIKIPAGKFMWARLLFILPHSPDTCSLFAISPHPADSLIALVLPKDTNTEGA</sequence>
<dbReference type="InterPro" id="IPR035979">
    <property type="entry name" value="RBD_domain_sf"/>
</dbReference>